<dbReference type="EMBL" id="AM746676">
    <property type="protein sequence ID" value="CAN90923.1"/>
    <property type="molecule type" value="Genomic_DNA"/>
</dbReference>
<sequence length="372" mass="39673">MGYERDDDSAQLARRLEAMEQEMDSLRADARRWRALMAARCFSVSIHHPVGRTHAVNAGWDALWRAPAETFLQLNYNMLEDPQIVENGIMPHVERFFRGEEVAIPPISYDTDAVEELTGKAGGAVWVCSFGVPVRDAGDGFEGVLFQFAVPEAAEIQHKYEALIEEQRALQASLEARNRELEETVRVIAAQRDAIQAMSVPVIRVADGVLCLPIVGMIDDARASALLERLLEAIAAQQAAQVLLDITGVPALDARAAAQLVGAASAARLLGASCTLVGVSPALAQTLVELGIDLGGLDTAATLAEGLTRALAARRGAAQRSAAAAAQRSATVAARAPERGERGGAHRPAALPRGEAHRPAALPRGEAPSRKR</sequence>
<proteinExistence type="predicted"/>
<accession>A9EP06</accession>
<dbReference type="KEGG" id="scl:sce0766"/>
<dbReference type="AlphaFoldDB" id="A9EP06"/>
<reference evidence="4 5" key="1">
    <citation type="journal article" date="2007" name="Nat. Biotechnol.">
        <title>Complete genome sequence of the myxobacterium Sorangium cellulosum.</title>
        <authorList>
            <person name="Schneiker S."/>
            <person name="Perlova O."/>
            <person name="Kaiser O."/>
            <person name="Gerth K."/>
            <person name="Alici A."/>
            <person name="Altmeyer M.O."/>
            <person name="Bartels D."/>
            <person name="Bekel T."/>
            <person name="Beyer S."/>
            <person name="Bode E."/>
            <person name="Bode H.B."/>
            <person name="Bolten C.J."/>
            <person name="Choudhuri J.V."/>
            <person name="Doss S."/>
            <person name="Elnakady Y.A."/>
            <person name="Frank B."/>
            <person name="Gaigalat L."/>
            <person name="Goesmann A."/>
            <person name="Groeger C."/>
            <person name="Gross F."/>
            <person name="Jelsbak L."/>
            <person name="Jelsbak L."/>
            <person name="Kalinowski J."/>
            <person name="Kegler C."/>
            <person name="Knauber T."/>
            <person name="Konietzny S."/>
            <person name="Kopp M."/>
            <person name="Krause L."/>
            <person name="Krug D."/>
            <person name="Linke B."/>
            <person name="Mahmud T."/>
            <person name="Martinez-Arias R."/>
            <person name="McHardy A.C."/>
            <person name="Merai M."/>
            <person name="Meyer F."/>
            <person name="Mormann S."/>
            <person name="Munoz-Dorado J."/>
            <person name="Perez J."/>
            <person name="Pradella S."/>
            <person name="Rachid S."/>
            <person name="Raddatz G."/>
            <person name="Rosenau F."/>
            <person name="Rueckert C."/>
            <person name="Sasse F."/>
            <person name="Scharfe M."/>
            <person name="Schuster S.C."/>
            <person name="Suen G."/>
            <person name="Treuner-Lange A."/>
            <person name="Velicer G.J."/>
            <person name="Vorholter F.-J."/>
            <person name="Weissman K.J."/>
            <person name="Welch R.D."/>
            <person name="Wenzel S.C."/>
            <person name="Whitworth D.E."/>
            <person name="Wilhelm S."/>
            <person name="Wittmann C."/>
            <person name="Bloecker H."/>
            <person name="Puehler A."/>
            <person name="Mueller R."/>
        </authorList>
    </citation>
    <scope>NUCLEOTIDE SEQUENCE [LARGE SCALE GENOMIC DNA]</scope>
    <source>
        <strain evidence="5">So ce56</strain>
    </source>
</reference>
<dbReference type="InterPro" id="IPR035965">
    <property type="entry name" value="PAS-like_dom_sf"/>
</dbReference>
<dbReference type="SUPFAM" id="SSF52091">
    <property type="entry name" value="SpoIIaa-like"/>
    <property type="match status" value="1"/>
</dbReference>
<name>A9EP06_SORC5</name>
<dbReference type="HOGENOM" id="CLU_743737_0_0_7"/>
<feature type="compositionally biased region" description="Low complexity" evidence="2">
    <location>
        <begin position="324"/>
        <end position="335"/>
    </location>
</feature>
<dbReference type="InterPro" id="IPR002645">
    <property type="entry name" value="STAS_dom"/>
</dbReference>
<feature type="coiled-coil region" evidence="1">
    <location>
        <begin position="9"/>
        <end position="36"/>
    </location>
</feature>
<evidence type="ECO:0000313" key="5">
    <source>
        <dbReference type="Proteomes" id="UP000002139"/>
    </source>
</evidence>
<keyword evidence="5" id="KW-1185">Reference proteome</keyword>
<evidence type="ECO:0000256" key="2">
    <source>
        <dbReference type="SAM" id="MobiDB-lite"/>
    </source>
</evidence>
<evidence type="ECO:0000259" key="3">
    <source>
        <dbReference type="PROSITE" id="PS50801"/>
    </source>
</evidence>
<dbReference type="Pfam" id="PF01740">
    <property type="entry name" value="STAS"/>
    <property type="match status" value="1"/>
</dbReference>
<dbReference type="PROSITE" id="PS50801">
    <property type="entry name" value="STAS"/>
    <property type="match status" value="1"/>
</dbReference>
<gene>
    <name evidence="4" type="ordered locus">sce0766</name>
</gene>
<organism evidence="4 5">
    <name type="scientific">Sorangium cellulosum (strain So ce56)</name>
    <name type="common">Polyangium cellulosum (strain So ce56)</name>
    <dbReference type="NCBI Taxonomy" id="448385"/>
    <lineage>
        <taxon>Bacteria</taxon>
        <taxon>Pseudomonadati</taxon>
        <taxon>Myxococcota</taxon>
        <taxon>Polyangia</taxon>
        <taxon>Polyangiales</taxon>
        <taxon>Polyangiaceae</taxon>
        <taxon>Sorangium</taxon>
    </lineage>
</organism>
<evidence type="ECO:0000256" key="1">
    <source>
        <dbReference type="SAM" id="Coils"/>
    </source>
</evidence>
<keyword evidence="1" id="KW-0175">Coiled coil</keyword>
<dbReference type="CDD" id="cd07041">
    <property type="entry name" value="STAS_RsbR_RsbS_like"/>
    <property type="match status" value="1"/>
</dbReference>
<dbReference type="InterPro" id="IPR036513">
    <property type="entry name" value="STAS_dom_sf"/>
</dbReference>
<dbReference type="OrthoDB" id="9833583at2"/>
<dbReference type="Proteomes" id="UP000002139">
    <property type="component" value="Chromosome"/>
</dbReference>
<dbReference type="STRING" id="448385.sce0766"/>
<feature type="coiled-coil region" evidence="1">
    <location>
        <begin position="153"/>
        <end position="191"/>
    </location>
</feature>
<dbReference type="SUPFAM" id="SSF55785">
    <property type="entry name" value="PYP-like sensor domain (PAS domain)"/>
    <property type="match status" value="1"/>
</dbReference>
<dbReference type="Gene3D" id="3.30.750.24">
    <property type="entry name" value="STAS domain"/>
    <property type="match status" value="1"/>
</dbReference>
<dbReference type="InterPro" id="IPR051932">
    <property type="entry name" value="Bact_StressResp_Reg"/>
</dbReference>
<feature type="region of interest" description="Disordered" evidence="2">
    <location>
        <begin position="324"/>
        <end position="372"/>
    </location>
</feature>
<evidence type="ECO:0000313" key="4">
    <source>
        <dbReference type="EMBL" id="CAN90923.1"/>
    </source>
</evidence>
<protein>
    <submittedName>
        <fullName evidence="4">Anti-anti sigma factor protein</fullName>
    </submittedName>
</protein>
<feature type="domain" description="STAS" evidence="3">
    <location>
        <begin position="199"/>
        <end position="310"/>
    </location>
</feature>
<dbReference type="PANTHER" id="PTHR33745">
    <property type="entry name" value="RSBT ANTAGONIST PROTEIN RSBS-RELATED"/>
    <property type="match status" value="1"/>
</dbReference>
<dbReference type="eggNOG" id="COG1366">
    <property type="taxonomic scope" value="Bacteria"/>
</dbReference>